<evidence type="ECO:0000259" key="12">
    <source>
        <dbReference type="PROSITE" id="PS51196"/>
    </source>
</evidence>
<dbReference type="InterPro" id="IPR027417">
    <property type="entry name" value="P-loop_NTPase"/>
</dbReference>
<evidence type="ECO:0000256" key="8">
    <source>
        <dbReference type="ARBA" id="ARBA00022967"/>
    </source>
</evidence>
<dbReference type="EMBL" id="JBFOLJ010000067">
    <property type="protein sequence ID" value="KAL2456393.1"/>
    <property type="molecule type" value="Genomic_DNA"/>
</dbReference>
<dbReference type="FunFam" id="3.90.1440.10:FF:000003">
    <property type="entry name" value="Preprotein translocase SecA subunit"/>
    <property type="match status" value="1"/>
</dbReference>
<comment type="similarity">
    <text evidence="2">Belongs to the SecA family.</text>
</comment>
<evidence type="ECO:0000256" key="1">
    <source>
        <dbReference type="ARBA" id="ARBA00004170"/>
    </source>
</evidence>
<dbReference type="InterPro" id="IPR011115">
    <property type="entry name" value="SecA_DEAD"/>
</dbReference>
<dbReference type="GO" id="GO:0016020">
    <property type="term" value="C:membrane"/>
    <property type="evidence" value="ECO:0007669"/>
    <property type="project" value="UniProtKB-SubCell"/>
</dbReference>
<dbReference type="PROSITE" id="PS51196">
    <property type="entry name" value="SECA_MOTOR_DEAD"/>
    <property type="match status" value="1"/>
</dbReference>
<evidence type="ECO:0000256" key="2">
    <source>
        <dbReference type="ARBA" id="ARBA00007650"/>
    </source>
</evidence>
<keyword evidence="6" id="KW-0067">ATP-binding</keyword>
<dbReference type="Pfam" id="PF21090">
    <property type="entry name" value="P-loop_SecA"/>
    <property type="match status" value="1"/>
</dbReference>
<keyword evidence="10" id="KW-0472">Membrane</keyword>
<comment type="subcellular location">
    <subcellularLocation>
        <location evidence="1">Membrane</location>
        <topology evidence="1">Peripheral membrane protein</topology>
    </subcellularLocation>
</comment>
<dbReference type="EC" id="7.4.2.4" evidence="3"/>
<comment type="caution">
    <text evidence="13">The sequence shown here is derived from an EMBL/GenBank/DDBJ whole genome shotgun (WGS) entry which is preliminary data.</text>
</comment>
<reference evidence="14" key="1">
    <citation type="submission" date="2024-07" db="EMBL/GenBank/DDBJ databases">
        <title>Two chromosome-level genome assemblies of Korean endemic species Abeliophyllum distichum and Forsythia ovata (Oleaceae).</title>
        <authorList>
            <person name="Jang H."/>
        </authorList>
    </citation>
    <scope>NUCLEOTIDE SEQUENCE [LARGE SCALE GENOMIC DNA]</scope>
</reference>
<dbReference type="SUPFAM" id="SSF81767">
    <property type="entry name" value="Pre-protein crosslinking domain of SecA"/>
    <property type="match status" value="1"/>
</dbReference>
<keyword evidence="9" id="KW-0811">Translocation</keyword>
<evidence type="ECO:0000256" key="9">
    <source>
        <dbReference type="ARBA" id="ARBA00023010"/>
    </source>
</evidence>
<dbReference type="InterPro" id="IPR036670">
    <property type="entry name" value="SecA_X-link_sf"/>
</dbReference>
<evidence type="ECO:0000256" key="6">
    <source>
        <dbReference type="ARBA" id="ARBA00022840"/>
    </source>
</evidence>
<keyword evidence="14" id="KW-1185">Reference proteome</keyword>
<name>A0ABD1NXP9_9LAMI</name>
<gene>
    <name evidence="13" type="ORF">Fot_56890</name>
</gene>
<keyword evidence="8" id="KW-1278">Translocase</keyword>
<evidence type="ECO:0000256" key="5">
    <source>
        <dbReference type="ARBA" id="ARBA00022741"/>
    </source>
</evidence>
<proteinExistence type="inferred from homology"/>
<dbReference type="InterPro" id="IPR020937">
    <property type="entry name" value="SecA_CS"/>
</dbReference>
<dbReference type="InterPro" id="IPR036266">
    <property type="entry name" value="SecA_Wing/Scaffold_sf"/>
</dbReference>
<organism evidence="13 14">
    <name type="scientific">Forsythia ovata</name>
    <dbReference type="NCBI Taxonomy" id="205694"/>
    <lineage>
        <taxon>Eukaryota</taxon>
        <taxon>Viridiplantae</taxon>
        <taxon>Streptophyta</taxon>
        <taxon>Embryophyta</taxon>
        <taxon>Tracheophyta</taxon>
        <taxon>Spermatophyta</taxon>
        <taxon>Magnoliopsida</taxon>
        <taxon>eudicotyledons</taxon>
        <taxon>Gunneridae</taxon>
        <taxon>Pentapetalae</taxon>
        <taxon>asterids</taxon>
        <taxon>lamiids</taxon>
        <taxon>Lamiales</taxon>
        <taxon>Oleaceae</taxon>
        <taxon>Forsythieae</taxon>
        <taxon>Forsythia</taxon>
    </lineage>
</organism>
<keyword evidence="5" id="KW-0547">Nucleotide-binding</keyword>
<dbReference type="AlphaFoldDB" id="A0ABD1NXP9"/>
<evidence type="ECO:0000256" key="11">
    <source>
        <dbReference type="ARBA" id="ARBA00034043"/>
    </source>
</evidence>
<dbReference type="Gene3D" id="3.40.50.300">
    <property type="entry name" value="P-loop containing nucleotide triphosphate hydrolases"/>
    <property type="match status" value="1"/>
</dbReference>
<evidence type="ECO:0000256" key="10">
    <source>
        <dbReference type="ARBA" id="ARBA00023136"/>
    </source>
</evidence>
<dbReference type="SUPFAM" id="SSF52540">
    <property type="entry name" value="P-loop containing nucleoside triphosphate hydrolases"/>
    <property type="match status" value="2"/>
</dbReference>
<dbReference type="PANTHER" id="PTHR30612:SF0">
    <property type="entry name" value="CHLOROPLAST PROTEIN-TRANSPORTING ATPASE"/>
    <property type="match status" value="1"/>
</dbReference>
<dbReference type="SMART" id="SM00957">
    <property type="entry name" value="SecA_DEAD"/>
    <property type="match status" value="1"/>
</dbReference>
<evidence type="ECO:0000256" key="3">
    <source>
        <dbReference type="ARBA" id="ARBA00012047"/>
    </source>
</evidence>
<dbReference type="PROSITE" id="PS01312">
    <property type="entry name" value="SECA"/>
    <property type="match status" value="1"/>
</dbReference>
<dbReference type="Proteomes" id="UP001604277">
    <property type="component" value="Unassembled WGS sequence"/>
</dbReference>
<sequence length="661" mass="75278">MKQGLLSSYRGLLKDQVVDTYKAAKIATAFERDIHYTVDEKRKTVLLTEQGYADAEEILDVKDLYDPREQWASYILNAIKAKELFLRDVNYIIRGKEVLIVDEFTGRVMQGRRWSDGLHQAVEAKEGLPIQNETVTLASISYQNFFLQFPKLCGMTGTAATESAEFESIYKLKVTIVPTNKPMIRKDESDVVFRATTGKWQAVVVEISRMHKTAGIPHEVLNAKPENVEREAEIVAQSGRLGAVTIATNMAGRGTDIILGGNAEFMARLKLREMLMPRVVRPAEGVFVSVKKPPPTKTWKVNESLFPCGLSKENSRLAEEAVQLASKTWGQRSLTELEAEERLSYSCEKGPVRDEVIAKLRSAFLAIVKEYKGYTDEERKKVVSAGGLHVVGTERHESRRIDNQLRGRSGRQGDPGSSRFFLSLEDNIFRIFGGDRIQVLNSQRDRVYTERRRALEADNLQSLLIEYAELTMDDILEANIGSDAPRENWDLEKLIAKVQQYCYLLDDLTPDLLEKKCSNYEELRDYLRIRGREAYLQKREIVEKEAPGLMKEAEKFLILSNIDRLWKEHLQALKFVQQAVGLRGYAQRDPLIEYKLEGYNLFIEMMAQIRRNVIYSIYQFKPVLVKEQDKGQGWEKSVGYKCKGQVPTQVVTTSSSSAVGE</sequence>
<dbReference type="InterPro" id="IPR044722">
    <property type="entry name" value="SecA_SF2_C"/>
</dbReference>
<dbReference type="PRINTS" id="PR00906">
    <property type="entry name" value="SECA"/>
</dbReference>
<evidence type="ECO:0000313" key="13">
    <source>
        <dbReference type="EMBL" id="KAL2456393.1"/>
    </source>
</evidence>
<accession>A0ABD1NXP9</accession>
<dbReference type="Gene3D" id="1.10.3060.10">
    <property type="entry name" value="Helical scaffold and wing domains of SecA"/>
    <property type="match status" value="1"/>
</dbReference>
<dbReference type="PANTHER" id="PTHR30612">
    <property type="entry name" value="SECA INNER MEMBRANE COMPONENT OF SEC PROTEIN SECRETION SYSTEM"/>
    <property type="match status" value="1"/>
</dbReference>
<evidence type="ECO:0000313" key="14">
    <source>
        <dbReference type="Proteomes" id="UP001604277"/>
    </source>
</evidence>
<protein>
    <recommendedName>
        <fullName evidence="3">chloroplast protein-transporting ATPase</fullName>
        <ecNumber evidence="3">7.4.2.4</ecNumber>
    </recommendedName>
</protein>
<dbReference type="GO" id="GO:0016464">
    <property type="term" value="F:chloroplast protein-transporting ATPase activity"/>
    <property type="evidence" value="ECO:0007669"/>
    <property type="project" value="UniProtKB-EC"/>
</dbReference>
<dbReference type="SMART" id="SM00958">
    <property type="entry name" value="SecA_PP_bind"/>
    <property type="match status" value="1"/>
</dbReference>
<keyword evidence="7" id="KW-0653">Protein transport</keyword>
<comment type="catalytic activity">
    <reaction evidence="11">
        <text>ATP + H2O + chloroplast-proteinSide 1 = ADP + phosphate + chloroplast-proteinSide 2.</text>
        <dbReference type="EC" id="7.4.2.4"/>
    </reaction>
</comment>
<feature type="domain" description="SecA family profile" evidence="12">
    <location>
        <begin position="1"/>
        <end position="453"/>
    </location>
</feature>
<keyword evidence="4" id="KW-0813">Transport</keyword>
<dbReference type="GO" id="GO:0005524">
    <property type="term" value="F:ATP binding"/>
    <property type="evidence" value="ECO:0007669"/>
    <property type="project" value="UniProtKB-KW"/>
</dbReference>
<evidence type="ECO:0000256" key="4">
    <source>
        <dbReference type="ARBA" id="ARBA00022448"/>
    </source>
</evidence>
<dbReference type="Gene3D" id="3.90.1440.10">
    <property type="entry name" value="SecA, preprotein cross-linking domain"/>
    <property type="match status" value="1"/>
</dbReference>
<dbReference type="Pfam" id="PF01043">
    <property type="entry name" value="SecA_PP_bind"/>
    <property type="match status" value="1"/>
</dbReference>
<dbReference type="SUPFAM" id="SSF81886">
    <property type="entry name" value="Helical scaffold and wing domains of SecA"/>
    <property type="match status" value="1"/>
</dbReference>
<dbReference type="FunFam" id="1.10.3060.10:FF:000003">
    <property type="entry name" value="Protein translocase subunit SecA"/>
    <property type="match status" value="1"/>
</dbReference>
<dbReference type="InterPro" id="IPR014018">
    <property type="entry name" value="SecA_motor_DEAD"/>
</dbReference>
<dbReference type="InterPro" id="IPR011130">
    <property type="entry name" value="SecA_preprotein_X-link_dom"/>
</dbReference>
<dbReference type="InterPro" id="IPR000185">
    <property type="entry name" value="SecA"/>
</dbReference>
<evidence type="ECO:0000256" key="7">
    <source>
        <dbReference type="ARBA" id="ARBA00022927"/>
    </source>
</evidence>